<name>A0ABT1AVP2_9FLAO</name>
<gene>
    <name evidence="2" type="ORF">NG653_02120</name>
</gene>
<accession>A0ABT1AVP2</accession>
<reference evidence="2 3" key="1">
    <citation type="submission" date="2022-06" db="EMBL/GenBank/DDBJ databases">
        <authorList>
            <person name="Xuan X."/>
        </authorList>
    </citation>
    <scope>NUCLEOTIDE SEQUENCE [LARGE SCALE GENOMIC DNA]</scope>
    <source>
        <strain evidence="2 3">2V75</strain>
    </source>
</reference>
<dbReference type="InterPro" id="IPR028098">
    <property type="entry name" value="Glyco_trans_4-like_N"/>
</dbReference>
<dbReference type="Proteomes" id="UP001206312">
    <property type="component" value="Unassembled WGS sequence"/>
</dbReference>
<comment type="caution">
    <text evidence="2">The sequence shown here is derived from an EMBL/GenBank/DDBJ whole genome shotgun (WGS) entry which is preliminary data.</text>
</comment>
<proteinExistence type="predicted"/>
<protein>
    <submittedName>
        <fullName evidence="2">Glycosyltransferase family 4 protein</fullName>
    </submittedName>
</protein>
<organism evidence="2 3">
    <name type="scientific">Robiginitalea marina</name>
    <dbReference type="NCBI Taxonomy" id="2954105"/>
    <lineage>
        <taxon>Bacteria</taxon>
        <taxon>Pseudomonadati</taxon>
        <taxon>Bacteroidota</taxon>
        <taxon>Flavobacteriia</taxon>
        <taxon>Flavobacteriales</taxon>
        <taxon>Flavobacteriaceae</taxon>
        <taxon>Robiginitalea</taxon>
    </lineage>
</organism>
<evidence type="ECO:0000313" key="2">
    <source>
        <dbReference type="EMBL" id="MCO5723635.1"/>
    </source>
</evidence>
<dbReference type="CDD" id="cd03794">
    <property type="entry name" value="GT4_WbuB-like"/>
    <property type="match status" value="1"/>
</dbReference>
<sequence length="426" mass="48768">MQKVLIVTYYWPPAGGPGVQRWLYFASYLPEFGVEPVVYTPENPHYPLRDEGFTDQVPPGIRVLRKKIWEPYHLAKWLSRRKTQRISAGIINRDRPSRVERLLLWIRGNFFIPDARRFWVRPSVRFLSKVLREEGIHTLVTTGPPHSMHLIGLELKEKTGVRWVADFRDPWTSIGYHEALLPGKRANKKHRALEQKVLRQADHIITTSETTRDEFRHLTRRPIQVITNGFTGSPNRKEQPEGPFILAHIGSLLSGRNPVPLWQGLKNLLARHDGLRQDLRIELTGLVSDETQRSLRAHGLEPYVTITPYVSHGEALELQRKAQVLLLPEIDSPKTVGIIPGKLFEYLAASRPILAIGPPGWEAGRIVVECGSGAAYGYGQENEIESQLLQWYRSFRNGTLEVAGVGVSRYHRRELAKRLAEEVLWE</sequence>
<keyword evidence="3" id="KW-1185">Reference proteome</keyword>
<dbReference type="Pfam" id="PF13579">
    <property type="entry name" value="Glyco_trans_4_4"/>
    <property type="match status" value="1"/>
</dbReference>
<evidence type="ECO:0000259" key="1">
    <source>
        <dbReference type="Pfam" id="PF13579"/>
    </source>
</evidence>
<evidence type="ECO:0000313" key="3">
    <source>
        <dbReference type="Proteomes" id="UP001206312"/>
    </source>
</evidence>
<dbReference type="Gene3D" id="3.40.50.2000">
    <property type="entry name" value="Glycogen Phosphorylase B"/>
    <property type="match status" value="2"/>
</dbReference>
<dbReference type="RefSeq" id="WP_252740006.1">
    <property type="nucleotide sequence ID" value="NZ_JAMXIB010000001.1"/>
</dbReference>
<dbReference type="SUPFAM" id="SSF53756">
    <property type="entry name" value="UDP-Glycosyltransferase/glycogen phosphorylase"/>
    <property type="match status" value="1"/>
</dbReference>
<dbReference type="EMBL" id="JAMXIB010000001">
    <property type="protein sequence ID" value="MCO5723635.1"/>
    <property type="molecule type" value="Genomic_DNA"/>
</dbReference>
<feature type="domain" description="Glycosyltransferase subfamily 4-like N-terminal" evidence="1">
    <location>
        <begin position="21"/>
        <end position="229"/>
    </location>
</feature>